<sequence length="1377" mass="152605">MDQINLAPPGRKKERLFLILIAVVLSVLFGSLYFKEQSNFTDVAKRLQDGTMVNLNAKNAATNIGTLLRRGYYFEDKRDIDLIVDIISERLKAGSRFENIGELNKRRYDVNADTAMRFGGKSFQQRVVVSRSLLGYTGADSLRFIEERTKPPVLQTVADAGMTGNSISGLVLEKKAPVAGVLVRLQLILPQDSTFSDEETALTNFKTQQSGGVKKTFVVDDQKLLHLQSLVVFARTDEQGRYTFKNLPADKAFEILPLQPGYQFGFSAGTDKLDEDKTFNFNRTTHTIKLLSTRDFNILKKERSLIIRTPDEFNSSFLIIVCCFFGCFAVAHLLLSWKFATADQLILPFIMILTGLSFLTLLSLQDPLRDRFLAKDTLMYLAIGFAAMIGMMLVNLRRFTPDSNFYRLLIFKNNRKAANGWPWIVIAITLLALTIRFGSGPEGSGVKVNLFGFQPSEIVKYMVIIFLAGFFAANERFISEYASFKKRFSFFAFAVIAIAIALFLFLMLGDLGPAMVICFTFIVLFSFSRGDFWFMAGAVIFYVLISWIFSNVWISALATVVMLVAVSALNKKQVSESAIMALVIIAGFLTIDQIPHLDKLIPGPVQRLVDRKAIWQNPWDNEVYGGDQVANGLWAMASGGVTGQGVGEGFAKTIPEAHTDMILPSLGEEFGWTGIVCIFLIFLMYLHRSINIGRQTGTPFLFYLCAGIGIGTFVQFLLIAGGSTGALPLSGVSLPFESYGGSSLVANFIAAGFLLSTSRIKGSPVQMSFITKQQDRNLVPALAMACAGILLLTVSVSRYLFNNTNWIVKPALVADRSGARMFSYNPRISVLMNKLEAGTLYDRAGRILATSDPLLIKKQSRLLDSSGIQNYNLDSAMHQRLKRFYPFEEQMFFWVGDNNTGVFNGSTNGYFAEYEHAAELRGFNMPVASYNTHAHRFKEDRFLPRGVKEMSVSKKDYSALAPLLKAGINSNDVAQFKHRNRDVRLTVDADLQTKIQKSITTDTSLYDNRVSVVVMLPSTGDVLASAVYPLPPIHNWDQLTMPVKEQNKLAQWITTSDLGFTHATQPGSTAKILTTMASFNKLGLDAANKTFPVASWERIRTKGLEPDETGVITLERAVAKSNNVYFIKLANQEHLEEDMGTLYLKTGMFLHGVGGYYYGRPAPNAQEEEKWRDLWRKTEFNTKPRYNPTNIRRTRAKGISGMAWGQGELIATPAAIARLISGVANEGNLVANRFVLKVSDAVQPVKPSIKLANDPKYAALITQYMITQSAPKVPILGLSVAGKTGTPERIWKAEGINDGWYVFFAPVAKGTGNIVVCVRIESTKGSSDAVHLAAKHVIPLLLKKGYIKDIVPTTAKTEDAKIKSTVQTVAKTDTSSN</sequence>
<feature type="transmembrane region" description="Helical" evidence="6">
    <location>
        <begin position="313"/>
        <end position="334"/>
    </location>
</feature>
<evidence type="ECO:0000256" key="4">
    <source>
        <dbReference type="ARBA" id="ARBA00022989"/>
    </source>
</evidence>
<dbReference type="InterPro" id="IPR012338">
    <property type="entry name" value="Beta-lactam/transpept-like"/>
</dbReference>
<feature type="transmembrane region" description="Helical" evidence="6">
    <location>
        <begin position="490"/>
        <end position="523"/>
    </location>
</feature>
<dbReference type="Pfam" id="PF01098">
    <property type="entry name" value="FTSW_RODA_SPOVE"/>
    <property type="match status" value="2"/>
</dbReference>
<feature type="domain" description="Penicillin-binding protein transpeptidase" evidence="7">
    <location>
        <begin position="1011"/>
        <end position="1328"/>
    </location>
</feature>
<feature type="transmembrane region" description="Helical" evidence="6">
    <location>
        <begin position="670"/>
        <end position="688"/>
    </location>
</feature>
<feature type="transmembrane region" description="Helical" evidence="6">
    <location>
        <begin position="377"/>
        <end position="396"/>
    </location>
</feature>
<evidence type="ECO:0000256" key="5">
    <source>
        <dbReference type="ARBA" id="ARBA00023136"/>
    </source>
</evidence>
<organism evidence="8 9">
    <name type="scientific">Mucilaginibacter antarcticus</name>
    <dbReference type="NCBI Taxonomy" id="1855725"/>
    <lineage>
        <taxon>Bacteria</taxon>
        <taxon>Pseudomonadati</taxon>
        <taxon>Bacteroidota</taxon>
        <taxon>Sphingobacteriia</taxon>
        <taxon>Sphingobacteriales</taxon>
        <taxon>Sphingobacteriaceae</taxon>
        <taxon>Mucilaginibacter</taxon>
    </lineage>
</organism>
<dbReference type="RefSeq" id="WP_377123776.1">
    <property type="nucleotide sequence ID" value="NZ_JBHUON010000003.1"/>
</dbReference>
<feature type="transmembrane region" description="Helical" evidence="6">
    <location>
        <begin position="700"/>
        <end position="719"/>
    </location>
</feature>
<feature type="transmembrane region" description="Helical" evidence="6">
    <location>
        <begin position="535"/>
        <end position="566"/>
    </location>
</feature>
<feature type="transmembrane region" description="Helical" evidence="6">
    <location>
        <begin position="346"/>
        <end position="365"/>
    </location>
</feature>
<keyword evidence="2 6" id="KW-0812">Transmembrane</keyword>
<dbReference type="InterPro" id="IPR001460">
    <property type="entry name" value="PCN-bd_Tpept"/>
</dbReference>
<evidence type="ECO:0000256" key="2">
    <source>
        <dbReference type="ARBA" id="ARBA00022692"/>
    </source>
</evidence>
<keyword evidence="9" id="KW-1185">Reference proteome</keyword>
<evidence type="ECO:0000313" key="8">
    <source>
        <dbReference type="EMBL" id="MFD2863843.1"/>
    </source>
</evidence>
<keyword evidence="5 6" id="KW-0472">Membrane</keyword>
<dbReference type="SUPFAM" id="SSF56601">
    <property type="entry name" value="beta-lactamase/transpeptidase-like"/>
    <property type="match status" value="1"/>
</dbReference>
<comment type="caution">
    <text evidence="8">The sequence shown here is derived from an EMBL/GenBank/DDBJ whole genome shotgun (WGS) entry which is preliminary data.</text>
</comment>
<accession>A0ABW5XL70</accession>
<comment type="subcellular location">
    <subcellularLocation>
        <location evidence="1">Membrane</location>
        <topology evidence="1">Multi-pass membrane protein</topology>
    </subcellularLocation>
</comment>
<evidence type="ECO:0000256" key="3">
    <source>
        <dbReference type="ARBA" id="ARBA00022960"/>
    </source>
</evidence>
<reference evidence="9" key="1">
    <citation type="journal article" date="2019" name="Int. J. Syst. Evol. Microbiol.">
        <title>The Global Catalogue of Microorganisms (GCM) 10K type strain sequencing project: providing services to taxonomists for standard genome sequencing and annotation.</title>
        <authorList>
            <consortium name="The Broad Institute Genomics Platform"/>
            <consortium name="The Broad Institute Genome Sequencing Center for Infectious Disease"/>
            <person name="Wu L."/>
            <person name="Ma J."/>
        </authorList>
    </citation>
    <scope>NUCLEOTIDE SEQUENCE [LARGE SCALE GENOMIC DNA]</scope>
    <source>
        <strain evidence="9">KCTC 52232</strain>
    </source>
</reference>
<dbReference type="Pfam" id="PF00905">
    <property type="entry name" value="Transpeptidase"/>
    <property type="match status" value="1"/>
</dbReference>
<feature type="transmembrane region" description="Helical" evidence="6">
    <location>
        <begin position="578"/>
        <end position="597"/>
    </location>
</feature>
<dbReference type="PANTHER" id="PTHR30474:SF3">
    <property type="entry name" value="PEPTIDOGLYCAN GLYCOSYLTRANSFERASE RODA"/>
    <property type="match status" value="1"/>
</dbReference>
<keyword evidence="4 6" id="KW-1133">Transmembrane helix</keyword>
<gene>
    <name evidence="8" type="ORF">ACFSYC_04005</name>
</gene>
<evidence type="ECO:0000256" key="6">
    <source>
        <dbReference type="SAM" id="Phobius"/>
    </source>
</evidence>
<dbReference type="Gene3D" id="3.40.710.10">
    <property type="entry name" value="DD-peptidase/beta-lactamase superfamily"/>
    <property type="match status" value="1"/>
</dbReference>
<evidence type="ECO:0000259" key="7">
    <source>
        <dbReference type="Pfam" id="PF00905"/>
    </source>
</evidence>
<feature type="transmembrane region" description="Helical" evidence="6">
    <location>
        <begin position="16"/>
        <end position="34"/>
    </location>
</feature>
<feature type="transmembrane region" description="Helical" evidence="6">
    <location>
        <begin position="778"/>
        <end position="801"/>
    </location>
</feature>
<evidence type="ECO:0000313" key="9">
    <source>
        <dbReference type="Proteomes" id="UP001597601"/>
    </source>
</evidence>
<dbReference type="EMBL" id="JBHUON010000003">
    <property type="protein sequence ID" value="MFD2863843.1"/>
    <property type="molecule type" value="Genomic_DNA"/>
</dbReference>
<dbReference type="InterPro" id="IPR001182">
    <property type="entry name" value="FtsW/RodA"/>
</dbReference>
<dbReference type="PANTHER" id="PTHR30474">
    <property type="entry name" value="CELL CYCLE PROTEIN"/>
    <property type="match status" value="1"/>
</dbReference>
<proteinExistence type="predicted"/>
<dbReference type="Proteomes" id="UP001597601">
    <property type="component" value="Unassembled WGS sequence"/>
</dbReference>
<name>A0ABW5XL70_9SPHI</name>
<protein>
    <submittedName>
        <fullName evidence="8">FtsW/RodA/SpoVE family cell cycle protein</fullName>
    </submittedName>
</protein>
<feature type="transmembrane region" description="Helical" evidence="6">
    <location>
        <begin position="739"/>
        <end position="757"/>
    </location>
</feature>
<feature type="transmembrane region" description="Helical" evidence="6">
    <location>
        <begin position="458"/>
        <end position="478"/>
    </location>
</feature>
<keyword evidence="3" id="KW-0133">Cell shape</keyword>
<evidence type="ECO:0000256" key="1">
    <source>
        <dbReference type="ARBA" id="ARBA00004141"/>
    </source>
</evidence>
<feature type="transmembrane region" description="Helical" evidence="6">
    <location>
        <begin position="417"/>
        <end position="438"/>
    </location>
</feature>